<dbReference type="GO" id="GO:0043161">
    <property type="term" value="P:proteasome-mediated ubiquitin-dependent protein catabolic process"/>
    <property type="evidence" value="ECO:0007669"/>
    <property type="project" value="TreeGrafter"/>
</dbReference>
<name>A0A8C8S2F9_9SAUR</name>
<protein>
    <submittedName>
        <fullName evidence="3">Uncharacterized protein</fullName>
    </submittedName>
</protein>
<dbReference type="Proteomes" id="UP000694393">
    <property type="component" value="Unplaced"/>
</dbReference>
<dbReference type="SUPFAM" id="SSF101898">
    <property type="entry name" value="NHL repeat"/>
    <property type="match status" value="1"/>
</dbReference>
<dbReference type="Ensembl" id="ENSPCET00000013492.1">
    <property type="protein sequence ID" value="ENSPCEP00000013019.1"/>
    <property type="gene ID" value="ENSPCEG00000010346.1"/>
</dbReference>
<reference evidence="3" key="1">
    <citation type="submission" date="2025-08" db="UniProtKB">
        <authorList>
            <consortium name="Ensembl"/>
        </authorList>
    </citation>
    <scope>IDENTIFICATION</scope>
</reference>
<dbReference type="GO" id="GO:0000209">
    <property type="term" value="P:protein polyubiquitination"/>
    <property type="evidence" value="ECO:0007669"/>
    <property type="project" value="TreeGrafter"/>
</dbReference>
<keyword evidence="4" id="KW-1185">Reference proteome</keyword>
<feature type="repeat" description="NHL" evidence="2">
    <location>
        <begin position="283"/>
        <end position="313"/>
    </location>
</feature>
<keyword evidence="1" id="KW-0677">Repeat</keyword>
<organism evidence="3 4">
    <name type="scientific">Pelusios castaneus</name>
    <name type="common">West African mud turtle</name>
    <dbReference type="NCBI Taxonomy" id="367368"/>
    <lineage>
        <taxon>Eukaryota</taxon>
        <taxon>Metazoa</taxon>
        <taxon>Chordata</taxon>
        <taxon>Craniata</taxon>
        <taxon>Vertebrata</taxon>
        <taxon>Euteleostomi</taxon>
        <taxon>Archelosauria</taxon>
        <taxon>Testudinata</taxon>
        <taxon>Testudines</taxon>
        <taxon>Pleurodira</taxon>
        <taxon>Pelomedusidae</taxon>
        <taxon>Pelusios</taxon>
    </lineage>
</organism>
<dbReference type="Pfam" id="PF01436">
    <property type="entry name" value="NHL"/>
    <property type="match status" value="1"/>
</dbReference>
<feature type="repeat" description="NHL" evidence="2">
    <location>
        <begin position="84"/>
        <end position="127"/>
    </location>
</feature>
<dbReference type="AlphaFoldDB" id="A0A8C8S2F9"/>
<reference evidence="3" key="2">
    <citation type="submission" date="2025-09" db="UniProtKB">
        <authorList>
            <consortium name="Ensembl"/>
        </authorList>
    </citation>
    <scope>IDENTIFICATION</scope>
</reference>
<evidence type="ECO:0000313" key="3">
    <source>
        <dbReference type="Ensembl" id="ENSPCEP00000013019.1"/>
    </source>
</evidence>
<dbReference type="GO" id="GO:0061630">
    <property type="term" value="F:ubiquitin protein ligase activity"/>
    <property type="evidence" value="ECO:0007669"/>
    <property type="project" value="TreeGrafter"/>
</dbReference>
<dbReference type="InterPro" id="IPR001258">
    <property type="entry name" value="NHL_repeat"/>
</dbReference>
<dbReference type="InterPro" id="IPR011042">
    <property type="entry name" value="6-blade_b-propeller_TolB-like"/>
</dbReference>
<dbReference type="PANTHER" id="PTHR24104">
    <property type="entry name" value="E3 UBIQUITIN-PROTEIN LIGASE NHLRC1-RELATED"/>
    <property type="match status" value="1"/>
</dbReference>
<evidence type="ECO:0000256" key="1">
    <source>
        <dbReference type="ARBA" id="ARBA00022737"/>
    </source>
</evidence>
<dbReference type="Gene3D" id="2.120.10.30">
    <property type="entry name" value="TolB, C-terminal domain"/>
    <property type="match status" value="1"/>
</dbReference>
<dbReference type="PANTHER" id="PTHR24104:SF54">
    <property type="entry name" value="E3 UBIQUITIN-PROTEIN LIGASE TRIM32-LIKE"/>
    <property type="match status" value="1"/>
</dbReference>
<evidence type="ECO:0000256" key="2">
    <source>
        <dbReference type="PROSITE-ProRule" id="PRU00504"/>
    </source>
</evidence>
<proteinExistence type="predicted"/>
<dbReference type="PROSITE" id="PS51125">
    <property type="entry name" value="NHL"/>
    <property type="match status" value="2"/>
</dbReference>
<sequence length="355" mass="39719">MSCCGAAPETDQSLRCSTMVTAAGLQNRADCIHCWLHRRTPVCMNSTLDSYFLKELDDEQKDTFEFNKDWKFSGIQRIFYNALVKELGGFGTEPGKFIWPTSVTMTLDGDLVVKDSGSKQIQLFGPDGCHKHGFSYGSEPKKDLGGVACTRDGLLLVTDGSKAIKVFSKEGEMIHQLKSTEMDWNHSYRMAVLKSNAIAMTDWTDGGKVRIIEVDWRMNTILKMNVIDGFHRPEHIAVNKIEEILITEGQLFGKYQGCCLKIMDSERILRKTIGPNYGNKFTFVNPSGVCVDSNENFFVADEAENCIVLFNPDASLFALVVTQDLEGPCGLSVTKDGLLAVADCYHHSVKLYRYR</sequence>
<accession>A0A8C8S2F9</accession>
<dbReference type="InterPro" id="IPR050952">
    <property type="entry name" value="TRIM-NHL_E3_ligases"/>
</dbReference>
<evidence type="ECO:0000313" key="4">
    <source>
        <dbReference type="Proteomes" id="UP000694393"/>
    </source>
</evidence>